<dbReference type="SMART" id="SM00220">
    <property type="entry name" value="S_TKc"/>
    <property type="match status" value="1"/>
</dbReference>
<reference evidence="13 14" key="1">
    <citation type="submission" date="2020-02" db="EMBL/GenBank/DDBJ databases">
        <authorList>
            <person name="Ferguson B K."/>
        </authorList>
    </citation>
    <scope>NUCLEOTIDE SEQUENCE [LARGE SCALE GENOMIC DNA]</scope>
</reference>
<dbReference type="EMBL" id="CADCXV010001216">
    <property type="protein sequence ID" value="CAB0042684.1"/>
    <property type="molecule type" value="Genomic_DNA"/>
</dbReference>
<evidence type="ECO:0000256" key="6">
    <source>
        <dbReference type="ARBA" id="ARBA00022777"/>
    </source>
</evidence>
<dbReference type="PROSITE" id="PS50011">
    <property type="entry name" value="PROTEIN_KINASE_DOM"/>
    <property type="match status" value="1"/>
</dbReference>
<evidence type="ECO:0000256" key="1">
    <source>
        <dbReference type="ARBA" id="ARBA00004123"/>
    </source>
</evidence>
<dbReference type="Gene3D" id="3.30.200.20">
    <property type="entry name" value="Phosphorylase Kinase, domain 1"/>
    <property type="match status" value="1"/>
</dbReference>
<feature type="region of interest" description="Disordered" evidence="11">
    <location>
        <begin position="1"/>
        <end position="56"/>
    </location>
</feature>
<dbReference type="GO" id="GO:0008353">
    <property type="term" value="F:RNA polymerase II CTD heptapeptide repeat kinase activity"/>
    <property type="evidence" value="ECO:0007669"/>
    <property type="project" value="TreeGrafter"/>
</dbReference>
<dbReference type="OrthoDB" id="204883at2759"/>
<dbReference type="InterPro" id="IPR001245">
    <property type="entry name" value="Ser-Thr/Tyr_kinase_cat_dom"/>
</dbReference>
<dbReference type="PANTHER" id="PTHR24056">
    <property type="entry name" value="CELL DIVISION PROTEIN KINASE"/>
    <property type="match status" value="1"/>
</dbReference>
<keyword evidence="4" id="KW-0808">Transferase</keyword>
<dbReference type="FunFam" id="1.10.510.10:FF:000203">
    <property type="entry name" value="Cyclin-dependent kinase 9"/>
    <property type="match status" value="1"/>
</dbReference>
<dbReference type="PROSITE" id="PS00108">
    <property type="entry name" value="PROTEIN_KINASE_ST"/>
    <property type="match status" value="1"/>
</dbReference>
<evidence type="ECO:0000256" key="10">
    <source>
        <dbReference type="RuleBase" id="RU000304"/>
    </source>
</evidence>
<evidence type="ECO:0000256" key="7">
    <source>
        <dbReference type="ARBA" id="ARBA00022840"/>
    </source>
</evidence>
<dbReference type="PANTHER" id="PTHR24056:SF233">
    <property type="entry name" value="CYCLIN-DEPENDENT KINASE 9"/>
    <property type="match status" value="1"/>
</dbReference>
<feature type="compositionally biased region" description="Polar residues" evidence="11">
    <location>
        <begin position="359"/>
        <end position="374"/>
    </location>
</feature>
<comment type="subcellular location">
    <subcellularLocation>
        <location evidence="1">Nucleus</location>
    </subcellularLocation>
</comment>
<dbReference type="GO" id="GO:0005524">
    <property type="term" value="F:ATP binding"/>
    <property type="evidence" value="ECO:0007669"/>
    <property type="project" value="UniProtKB-UniRule"/>
</dbReference>
<feature type="domain" description="Protein kinase" evidence="12">
    <location>
        <begin position="76"/>
        <end position="321"/>
    </location>
</feature>
<dbReference type="InterPro" id="IPR000719">
    <property type="entry name" value="Prot_kinase_dom"/>
</dbReference>
<keyword evidence="7 9" id="KW-0067">ATP-binding</keyword>
<evidence type="ECO:0000256" key="5">
    <source>
        <dbReference type="ARBA" id="ARBA00022741"/>
    </source>
</evidence>
<dbReference type="AlphaFoldDB" id="A0A6H5J083"/>
<comment type="similarity">
    <text evidence="2">Belongs to the protein kinase superfamily. CMGC Ser/Thr protein kinase family. CDC2/CDKX subfamily.</text>
</comment>
<name>A0A6H5J083_9HYME</name>
<evidence type="ECO:0000256" key="3">
    <source>
        <dbReference type="ARBA" id="ARBA00022527"/>
    </source>
</evidence>
<sequence length="380" mass="43115">MPKTPPHPRSSHSTEPGASSTRSSSGASSSSSTPNGYHPNKPKSSSRESTIRMSQKEKDKYMEEFNFPYCEESSKYEKVAKIGQGTFGEVFKAVEKGGQKRVVAMKKVLMENEKEGFPITALREIRILQLLKNENIVNLIEICRTKVMQQLLNGLYYIHSNKILHRDMKAANVLITKNGILKLADFGLARAFSIQKNGTANRYTNRVVTLWYRPPELLLGDRNYGTPVDMWGAGCIMAEMWTRSPIMQGNTEQQQLTLICQLCGSIDPLSWPGVENLELYNKIELIKDQKRKVKDRLRPYLLALNPAKRFDADSALNHDFFWTDPMPCDLSEMLSKHSQSMFEYLAPPRRTTMRPATGVTASQKPHNNVVTDTGYQDRVF</sequence>
<feature type="region of interest" description="Disordered" evidence="11">
    <location>
        <begin position="355"/>
        <end position="380"/>
    </location>
</feature>
<evidence type="ECO:0000313" key="13">
    <source>
        <dbReference type="EMBL" id="CAB0042684.1"/>
    </source>
</evidence>
<feature type="compositionally biased region" description="Low complexity" evidence="11">
    <location>
        <begin position="17"/>
        <end position="33"/>
    </location>
</feature>
<protein>
    <recommendedName>
        <fullName evidence="12">Protein kinase domain-containing protein</fullName>
    </recommendedName>
</protein>
<dbReference type="SUPFAM" id="SSF56112">
    <property type="entry name" value="Protein kinase-like (PK-like)"/>
    <property type="match status" value="1"/>
</dbReference>
<feature type="binding site" evidence="9">
    <location>
        <position position="106"/>
    </location>
    <ligand>
        <name>ATP</name>
        <dbReference type="ChEBI" id="CHEBI:30616"/>
    </ligand>
</feature>
<accession>A0A6H5J083</accession>
<feature type="compositionally biased region" description="Basic and acidic residues" evidence="11">
    <location>
        <begin position="45"/>
        <end position="56"/>
    </location>
</feature>
<evidence type="ECO:0000313" key="14">
    <source>
        <dbReference type="Proteomes" id="UP000479190"/>
    </source>
</evidence>
<dbReference type="Pfam" id="PF00069">
    <property type="entry name" value="Pkinase"/>
    <property type="match status" value="1"/>
</dbReference>
<dbReference type="InterPro" id="IPR017441">
    <property type="entry name" value="Protein_kinase_ATP_BS"/>
</dbReference>
<evidence type="ECO:0000256" key="2">
    <source>
        <dbReference type="ARBA" id="ARBA00006485"/>
    </source>
</evidence>
<organism evidence="13 14">
    <name type="scientific">Trichogramma brassicae</name>
    <dbReference type="NCBI Taxonomy" id="86971"/>
    <lineage>
        <taxon>Eukaryota</taxon>
        <taxon>Metazoa</taxon>
        <taxon>Ecdysozoa</taxon>
        <taxon>Arthropoda</taxon>
        <taxon>Hexapoda</taxon>
        <taxon>Insecta</taxon>
        <taxon>Pterygota</taxon>
        <taxon>Neoptera</taxon>
        <taxon>Endopterygota</taxon>
        <taxon>Hymenoptera</taxon>
        <taxon>Apocrita</taxon>
        <taxon>Proctotrupomorpha</taxon>
        <taxon>Chalcidoidea</taxon>
        <taxon>Trichogrammatidae</taxon>
        <taxon>Trichogramma</taxon>
    </lineage>
</organism>
<dbReference type="Pfam" id="PF07714">
    <property type="entry name" value="PK_Tyr_Ser-Thr"/>
    <property type="match status" value="1"/>
</dbReference>
<evidence type="ECO:0000256" key="9">
    <source>
        <dbReference type="PROSITE-ProRule" id="PRU10141"/>
    </source>
</evidence>
<proteinExistence type="inferred from homology"/>
<dbReference type="InterPro" id="IPR011009">
    <property type="entry name" value="Kinase-like_dom_sf"/>
</dbReference>
<dbReference type="GO" id="GO:0006950">
    <property type="term" value="P:response to stress"/>
    <property type="evidence" value="ECO:0007669"/>
    <property type="project" value="UniProtKB-ARBA"/>
</dbReference>
<evidence type="ECO:0000256" key="8">
    <source>
        <dbReference type="ARBA" id="ARBA00023242"/>
    </source>
</evidence>
<evidence type="ECO:0000256" key="4">
    <source>
        <dbReference type="ARBA" id="ARBA00022679"/>
    </source>
</evidence>
<gene>
    <name evidence="13" type="ORF">TBRA_LOCUS14290</name>
</gene>
<dbReference type="PROSITE" id="PS00107">
    <property type="entry name" value="PROTEIN_KINASE_ATP"/>
    <property type="match status" value="1"/>
</dbReference>
<evidence type="ECO:0000259" key="12">
    <source>
        <dbReference type="PROSITE" id="PS50011"/>
    </source>
</evidence>
<keyword evidence="14" id="KW-1185">Reference proteome</keyword>
<dbReference type="InterPro" id="IPR050108">
    <property type="entry name" value="CDK"/>
</dbReference>
<dbReference type="InterPro" id="IPR008271">
    <property type="entry name" value="Ser/Thr_kinase_AS"/>
</dbReference>
<evidence type="ECO:0000256" key="11">
    <source>
        <dbReference type="SAM" id="MobiDB-lite"/>
    </source>
</evidence>
<keyword evidence="3 10" id="KW-0723">Serine/threonine-protein kinase</keyword>
<keyword evidence="6" id="KW-0418">Kinase</keyword>
<dbReference type="GO" id="GO:0004693">
    <property type="term" value="F:cyclin-dependent protein serine/threonine kinase activity"/>
    <property type="evidence" value="ECO:0007669"/>
    <property type="project" value="TreeGrafter"/>
</dbReference>
<dbReference type="Proteomes" id="UP000479190">
    <property type="component" value="Unassembled WGS sequence"/>
</dbReference>
<keyword evidence="8" id="KW-0539">Nucleus</keyword>
<dbReference type="GO" id="GO:0005634">
    <property type="term" value="C:nucleus"/>
    <property type="evidence" value="ECO:0007669"/>
    <property type="project" value="UniProtKB-SubCell"/>
</dbReference>
<keyword evidence="5 9" id="KW-0547">Nucleotide-binding</keyword>
<dbReference type="Gene3D" id="1.10.510.10">
    <property type="entry name" value="Transferase(Phosphotransferase) domain 1"/>
    <property type="match status" value="1"/>
</dbReference>